<dbReference type="SMART" id="SM00184">
    <property type="entry name" value="RING"/>
    <property type="match status" value="1"/>
</dbReference>
<name>A0A2U1PR68_ARTAN</name>
<gene>
    <name evidence="3" type="ORF">CTI12_AA122250</name>
</gene>
<dbReference type="Gene3D" id="3.30.40.10">
    <property type="entry name" value="Zinc/RING finger domain, C3HC4 (zinc finger)"/>
    <property type="match status" value="1"/>
</dbReference>
<reference evidence="3 4" key="1">
    <citation type="journal article" date="2018" name="Mol. Plant">
        <title>The genome of Artemisia annua provides insight into the evolution of Asteraceae family and artemisinin biosynthesis.</title>
        <authorList>
            <person name="Shen Q."/>
            <person name="Zhang L."/>
            <person name="Liao Z."/>
            <person name="Wang S."/>
            <person name="Yan T."/>
            <person name="Shi P."/>
            <person name="Liu M."/>
            <person name="Fu X."/>
            <person name="Pan Q."/>
            <person name="Wang Y."/>
            <person name="Lv Z."/>
            <person name="Lu X."/>
            <person name="Zhang F."/>
            <person name="Jiang W."/>
            <person name="Ma Y."/>
            <person name="Chen M."/>
            <person name="Hao X."/>
            <person name="Li L."/>
            <person name="Tang Y."/>
            <person name="Lv G."/>
            <person name="Zhou Y."/>
            <person name="Sun X."/>
            <person name="Brodelius P.E."/>
            <person name="Rose J.K.C."/>
            <person name="Tang K."/>
        </authorList>
    </citation>
    <scope>NUCLEOTIDE SEQUENCE [LARGE SCALE GENOMIC DNA]</scope>
    <source>
        <strain evidence="4">cv. Huhao1</strain>
        <tissue evidence="3">Leaf</tissue>
    </source>
</reference>
<dbReference type="InterPro" id="IPR001841">
    <property type="entry name" value="Znf_RING"/>
</dbReference>
<dbReference type="SUPFAM" id="SSF57850">
    <property type="entry name" value="RING/U-box"/>
    <property type="match status" value="1"/>
</dbReference>
<evidence type="ECO:0000313" key="3">
    <source>
        <dbReference type="EMBL" id="PWA88241.1"/>
    </source>
</evidence>
<feature type="domain" description="RING-type" evidence="2">
    <location>
        <begin position="150"/>
        <end position="191"/>
    </location>
</feature>
<comment type="caution">
    <text evidence="3">The sequence shown here is derived from an EMBL/GenBank/DDBJ whole genome shotgun (WGS) entry which is preliminary data.</text>
</comment>
<dbReference type="PANTHER" id="PTHR22765:SF303">
    <property type="entry name" value="RING-TYPE DOMAIN-CONTAINING PROTEIN"/>
    <property type="match status" value="1"/>
</dbReference>
<protein>
    <submittedName>
        <fullName evidence="3">Zinc finger, RING/FYVE/PHD-type</fullName>
    </submittedName>
</protein>
<dbReference type="EMBL" id="PKPP01000831">
    <property type="protein sequence ID" value="PWA88241.1"/>
    <property type="molecule type" value="Genomic_DNA"/>
</dbReference>
<evidence type="ECO:0000256" key="1">
    <source>
        <dbReference type="PROSITE-ProRule" id="PRU00175"/>
    </source>
</evidence>
<dbReference type="InterPro" id="IPR013083">
    <property type="entry name" value="Znf_RING/FYVE/PHD"/>
</dbReference>
<evidence type="ECO:0000259" key="2">
    <source>
        <dbReference type="PROSITE" id="PS50089"/>
    </source>
</evidence>
<dbReference type="CDD" id="cd16454">
    <property type="entry name" value="RING-H2_PA-TM-RING"/>
    <property type="match status" value="1"/>
</dbReference>
<dbReference type="PANTHER" id="PTHR22765">
    <property type="entry name" value="RING FINGER AND PROTEASE ASSOCIATED DOMAIN-CONTAINING"/>
    <property type="match status" value="1"/>
</dbReference>
<dbReference type="PROSITE" id="PS50089">
    <property type="entry name" value="ZF_RING_2"/>
    <property type="match status" value="1"/>
</dbReference>
<evidence type="ECO:0000313" key="4">
    <source>
        <dbReference type="Proteomes" id="UP000245207"/>
    </source>
</evidence>
<proteinExistence type="predicted"/>
<keyword evidence="1" id="KW-0863">Zinc-finger</keyword>
<dbReference type="Proteomes" id="UP000245207">
    <property type="component" value="Unassembled WGS sequence"/>
</dbReference>
<dbReference type="AlphaFoldDB" id="A0A2U1PR68"/>
<dbReference type="STRING" id="35608.A0A2U1PR68"/>
<dbReference type="GO" id="GO:0061630">
    <property type="term" value="F:ubiquitin protein ligase activity"/>
    <property type="evidence" value="ECO:0007669"/>
    <property type="project" value="TreeGrafter"/>
</dbReference>
<dbReference type="InterPro" id="IPR051826">
    <property type="entry name" value="E3_ubiquitin-ligase_domain"/>
</dbReference>
<keyword evidence="4" id="KW-1185">Reference proteome</keyword>
<dbReference type="OrthoDB" id="8062037at2759"/>
<dbReference type="GO" id="GO:0008270">
    <property type="term" value="F:zinc ion binding"/>
    <property type="evidence" value="ECO:0007669"/>
    <property type="project" value="UniProtKB-KW"/>
</dbReference>
<keyword evidence="1" id="KW-0862">Zinc</keyword>
<dbReference type="GO" id="GO:0006511">
    <property type="term" value="P:ubiquitin-dependent protein catabolic process"/>
    <property type="evidence" value="ECO:0007669"/>
    <property type="project" value="TreeGrafter"/>
</dbReference>
<dbReference type="Pfam" id="PF13639">
    <property type="entry name" value="zf-RING_2"/>
    <property type="match status" value="1"/>
</dbReference>
<sequence>MAGKIPGLECARRRRFPGSTRWSDSSIMLNSAFRSSRGRGFYDTHFTSTSLSQRRMIHQVDQDEKLEGAAQNAKERLDGKLRSHWQLDLNSSQERSRSASLVEEIGRKPSTSIIVGDLQTEVFDSKKCGSKRFSWCKMGLNWKSCDQYECVVCLEKFKVGDKLTRLPCAHRFHFKCMVPWLENRTICPCCRMSVFG</sequence>
<keyword evidence="1" id="KW-0479">Metal-binding</keyword>
<accession>A0A2U1PR68</accession>
<organism evidence="3 4">
    <name type="scientific">Artemisia annua</name>
    <name type="common">Sweet wormwood</name>
    <dbReference type="NCBI Taxonomy" id="35608"/>
    <lineage>
        <taxon>Eukaryota</taxon>
        <taxon>Viridiplantae</taxon>
        <taxon>Streptophyta</taxon>
        <taxon>Embryophyta</taxon>
        <taxon>Tracheophyta</taxon>
        <taxon>Spermatophyta</taxon>
        <taxon>Magnoliopsida</taxon>
        <taxon>eudicotyledons</taxon>
        <taxon>Gunneridae</taxon>
        <taxon>Pentapetalae</taxon>
        <taxon>asterids</taxon>
        <taxon>campanulids</taxon>
        <taxon>Asterales</taxon>
        <taxon>Asteraceae</taxon>
        <taxon>Asteroideae</taxon>
        <taxon>Anthemideae</taxon>
        <taxon>Artemisiinae</taxon>
        <taxon>Artemisia</taxon>
    </lineage>
</organism>